<dbReference type="GO" id="GO:0016887">
    <property type="term" value="F:ATP hydrolysis activity"/>
    <property type="evidence" value="ECO:0007669"/>
    <property type="project" value="InterPro"/>
</dbReference>
<dbReference type="SUPFAM" id="SSF52540">
    <property type="entry name" value="P-loop containing nucleoside triphosphate hydrolases"/>
    <property type="match status" value="1"/>
</dbReference>
<dbReference type="PANTHER" id="PTHR42798:SF4">
    <property type="entry name" value="ABC TRANSPORTER DOMAIN-CONTAINING PROTEIN"/>
    <property type="match status" value="1"/>
</dbReference>
<dbReference type="EMBL" id="ABWN01000018">
    <property type="protein sequence ID" value="EFF69469.1"/>
    <property type="molecule type" value="Genomic_DNA"/>
</dbReference>
<evidence type="ECO:0000256" key="1">
    <source>
        <dbReference type="ARBA" id="ARBA00005417"/>
    </source>
</evidence>
<dbReference type="eggNOG" id="COG1136">
    <property type="taxonomic scope" value="Bacteria"/>
</dbReference>
<gene>
    <name evidence="6" type="ORF">BUTYVIB_00380</name>
</gene>
<evidence type="ECO:0000313" key="6">
    <source>
        <dbReference type="EMBL" id="EFF69469.1"/>
    </source>
</evidence>
<dbReference type="FunFam" id="3.40.50.300:FF:000032">
    <property type="entry name" value="Export ABC transporter ATP-binding protein"/>
    <property type="match status" value="1"/>
</dbReference>
<evidence type="ECO:0000256" key="4">
    <source>
        <dbReference type="ARBA" id="ARBA00022840"/>
    </source>
</evidence>
<dbReference type="PANTHER" id="PTHR42798">
    <property type="entry name" value="LIPOPROTEIN-RELEASING SYSTEM ATP-BINDING PROTEIN LOLD"/>
    <property type="match status" value="1"/>
</dbReference>
<keyword evidence="3" id="KW-0547">Nucleotide-binding</keyword>
<dbReference type="InterPro" id="IPR027417">
    <property type="entry name" value="P-loop_NTPase"/>
</dbReference>
<keyword evidence="7" id="KW-1185">Reference proteome</keyword>
<dbReference type="STRING" id="45851.BHV86_07650"/>
<dbReference type="AlphaFoldDB" id="D4RX29"/>
<evidence type="ECO:0000313" key="7">
    <source>
        <dbReference type="Proteomes" id="UP000006238"/>
    </source>
</evidence>
<protein>
    <submittedName>
        <fullName evidence="6">Putative bacteriocin export ABC transporter, lactococcin 972 group</fullName>
    </submittedName>
</protein>
<dbReference type="InterPro" id="IPR017911">
    <property type="entry name" value="MacB-like_ATP-bd"/>
</dbReference>
<dbReference type="GeneID" id="98918745"/>
<evidence type="ECO:0000256" key="2">
    <source>
        <dbReference type="ARBA" id="ARBA00022448"/>
    </source>
</evidence>
<dbReference type="PROSITE" id="PS50893">
    <property type="entry name" value="ABC_TRANSPORTER_2"/>
    <property type="match status" value="1"/>
</dbReference>
<evidence type="ECO:0000259" key="5">
    <source>
        <dbReference type="PROSITE" id="PS50893"/>
    </source>
</evidence>
<dbReference type="Pfam" id="PF00005">
    <property type="entry name" value="ABC_tran"/>
    <property type="match status" value="1"/>
</dbReference>
<comment type="similarity">
    <text evidence="1">Belongs to the ABC transporter superfamily.</text>
</comment>
<organism evidence="6 7">
    <name type="scientific">Eshraghiella crossota DSM 2876</name>
    <dbReference type="NCBI Taxonomy" id="511680"/>
    <lineage>
        <taxon>Bacteria</taxon>
        <taxon>Bacillati</taxon>
        <taxon>Bacillota</taxon>
        <taxon>Clostridia</taxon>
        <taxon>Lachnospirales</taxon>
        <taxon>Lachnospiraceae</taxon>
        <taxon>Eshraghiella</taxon>
    </lineage>
</organism>
<sequence>MIELKNIKKDYNSGKVVTSALKNVNLRIEDGEYVAVMGASGSGKSTLLNILGGLDKISQGTYFYNDINVGAMNNKELNRFRKEHISFIFQNYALMNFYTVYENTEVPLIARGIRKKERKSMVEKALTDVGIIDLAKKTPSEISGGEKQRCAIARALVADNDIILADEPTGSLDKTNGKNIMDIFDKLKEQHKTIILVTHDEFISGYADRIVRIEDGEITEK</sequence>
<dbReference type="InterPro" id="IPR003439">
    <property type="entry name" value="ABC_transporter-like_ATP-bd"/>
</dbReference>
<dbReference type="GO" id="GO:0022857">
    <property type="term" value="F:transmembrane transporter activity"/>
    <property type="evidence" value="ECO:0007669"/>
    <property type="project" value="UniProtKB-ARBA"/>
</dbReference>
<feature type="domain" description="ABC transporter" evidence="5">
    <location>
        <begin position="2"/>
        <end position="221"/>
    </location>
</feature>
<reference evidence="6 7" key="1">
    <citation type="submission" date="2010-02" db="EMBL/GenBank/DDBJ databases">
        <authorList>
            <person name="Weinstock G."/>
            <person name="Sodergren E."/>
            <person name="Clifton S."/>
            <person name="Fulton L."/>
            <person name="Fulton B."/>
            <person name="Courtney L."/>
            <person name="Fronick C."/>
            <person name="Harrison M."/>
            <person name="Strong C."/>
            <person name="Farmer C."/>
            <person name="Delahaunty K."/>
            <person name="Markovic C."/>
            <person name="Hall O."/>
            <person name="Minx P."/>
            <person name="Tomlinson C."/>
            <person name="Mitreva M."/>
            <person name="Nelson J."/>
            <person name="Hou S."/>
            <person name="Wollam A."/>
            <person name="Pepin K.H."/>
            <person name="Johnson M."/>
            <person name="Bhonagiri V."/>
            <person name="Zhang X."/>
            <person name="Suruliraj S."/>
            <person name="Warren W."/>
            <person name="Chinwalla A."/>
            <person name="Mardis E.R."/>
            <person name="Wilson R.K."/>
        </authorList>
    </citation>
    <scope>NUCLEOTIDE SEQUENCE [LARGE SCALE GENOMIC DNA]</scope>
    <source>
        <strain evidence="6 7">DSM 2876</strain>
    </source>
</reference>
<dbReference type="Proteomes" id="UP000006238">
    <property type="component" value="Unassembled WGS sequence"/>
</dbReference>
<keyword evidence="2" id="KW-0813">Transport</keyword>
<proteinExistence type="inferred from homology"/>
<dbReference type="InterPro" id="IPR003593">
    <property type="entry name" value="AAA+_ATPase"/>
</dbReference>
<dbReference type="GO" id="GO:0005524">
    <property type="term" value="F:ATP binding"/>
    <property type="evidence" value="ECO:0007669"/>
    <property type="project" value="UniProtKB-KW"/>
</dbReference>
<dbReference type="RefSeq" id="WP_005601162.1">
    <property type="nucleotide sequence ID" value="NZ_GG663519.1"/>
</dbReference>
<dbReference type="HOGENOM" id="CLU_000604_1_22_9"/>
<evidence type="ECO:0000256" key="3">
    <source>
        <dbReference type="ARBA" id="ARBA00022741"/>
    </source>
</evidence>
<dbReference type="Gene3D" id="3.40.50.300">
    <property type="entry name" value="P-loop containing nucleotide triphosphate hydrolases"/>
    <property type="match status" value="1"/>
</dbReference>
<dbReference type="GO" id="GO:0098796">
    <property type="term" value="C:membrane protein complex"/>
    <property type="evidence" value="ECO:0007669"/>
    <property type="project" value="UniProtKB-ARBA"/>
</dbReference>
<accession>D4RX29</accession>
<comment type="caution">
    <text evidence="6">The sequence shown here is derived from an EMBL/GenBank/DDBJ whole genome shotgun (WGS) entry which is preliminary data.</text>
</comment>
<keyword evidence="4" id="KW-0067">ATP-binding</keyword>
<dbReference type="SMART" id="SM00382">
    <property type="entry name" value="AAA"/>
    <property type="match status" value="1"/>
</dbReference>
<name>D4RX29_9FIRM</name>
<dbReference type="CDD" id="cd03255">
    <property type="entry name" value="ABC_MJ0796_LolCDE_FtsE"/>
    <property type="match status" value="1"/>
</dbReference>